<protein>
    <recommendedName>
        <fullName evidence="2">Non-reducing end beta-L-arabinofuranosidase-like GH127 catalytic domain-containing protein</fullName>
    </recommendedName>
</protein>
<feature type="signal peptide" evidence="1">
    <location>
        <begin position="1"/>
        <end position="23"/>
    </location>
</feature>
<keyword evidence="4" id="KW-1185">Reference proteome</keyword>
<evidence type="ECO:0000313" key="3">
    <source>
        <dbReference type="EMBL" id="KAF2686817.1"/>
    </source>
</evidence>
<feature type="chain" id="PRO_5026008214" description="Non-reducing end beta-L-arabinofuranosidase-like GH127 catalytic domain-containing protein" evidence="1">
    <location>
        <begin position="24"/>
        <end position="715"/>
    </location>
</feature>
<dbReference type="InterPro" id="IPR012878">
    <property type="entry name" value="Beta-AFase-like_GH127_cat"/>
</dbReference>
<dbReference type="EMBL" id="MU005576">
    <property type="protein sequence ID" value="KAF2686817.1"/>
    <property type="molecule type" value="Genomic_DNA"/>
</dbReference>
<dbReference type="AlphaFoldDB" id="A0A6G1J8F1"/>
<sequence length="715" mass="79535">MSVTRAWEVLVLLFFYLVPFCSLGTGARHTRQATLHLSAVPSSTRSEARQISSTLVPLAFQPFPLGHIKPSGWLKDQLTHSANGLGGHELDFYDYVAHSTWLGGNKEYSDLREGFPYWFNGLVPLAYALDDARLLEQTHSAADYVLTNQQDDGWLGPETGTERNFWGRMPILMGLRGLAEAGGSGWEERIVTSLWEFTRVMNEMLRDKFTGLIRHEGDRLEEGNDSWGRIRVQDLLITLQWLYESHSEGRNASQLMENMHLLINGSLNWADWYNPTIYIREDLNTIPDSVTTPLFPFLHGVNIGQGLKALAVFRRISRNDSLIQTSRNAVNWTFKYHGAASGAILADERLAGLAPYYGSETCTLVETMFSLSYLYQALGDSPFAHICEKIAFNALPVQITPDWWARQYVSQPNQPFAEHLDDTPFHDVNNWGQSYGLEVDYPCCTVNHHQGLPKYVAAMFVRVGERGVAHALLGPGGVEVDGTKVDCETEYPFADTLRYTITTNATTDLYIRVPDWADVTMTSVLINSNTTTEISPDCHTGLHKITISLGTTEVIYNIGNPGIILEHRANDTIAIHHGALIFALAIPSYVASTPPKAYSNGSDNPLPDGYEPPKARDYQYHNASAWNYAIDPATLSVHRSNSSDGLADPIFAPGASPIWMTAKACEIVWGLYKGVPDVPPTREKRKCIGDIVDIRLEPLGGAKIHVVDLPILKLS</sequence>
<reference evidence="3" key="1">
    <citation type="journal article" date="2020" name="Stud. Mycol.">
        <title>101 Dothideomycetes genomes: a test case for predicting lifestyles and emergence of pathogens.</title>
        <authorList>
            <person name="Haridas S."/>
            <person name="Albert R."/>
            <person name="Binder M."/>
            <person name="Bloem J."/>
            <person name="Labutti K."/>
            <person name="Salamov A."/>
            <person name="Andreopoulos B."/>
            <person name="Baker S."/>
            <person name="Barry K."/>
            <person name="Bills G."/>
            <person name="Bluhm B."/>
            <person name="Cannon C."/>
            <person name="Castanera R."/>
            <person name="Culley D."/>
            <person name="Daum C."/>
            <person name="Ezra D."/>
            <person name="Gonzalez J."/>
            <person name="Henrissat B."/>
            <person name="Kuo A."/>
            <person name="Liang C."/>
            <person name="Lipzen A."/>
            <person name="Lutzoni F."/>
            <person name="Magnuson J."/>
            <person name="Mondo S."/>
            <person name="Nolan M."/>
            <person name="Ohm R."/>
            <person name="Pangilinan J."/>
            <person name="Park H.-J."/>
            <person name="Ramirez L."/>
            <person name="Alfaro M."/>
            <person name="Sun H."/>
            <person name="Tritt A."/>
            <person name="Yoshinaga Y."/>
            <person name="Zwiers L.-H."/>
            <person name="Turgeon B."/>
            <person name="Goodwin S."/>
            <person name="Spatafora J."/>
            <person name="Crous P."/>
            <person name="Grigoriev I."/>
        </authorList>
    </citation>
    <scope>NUCLEOTIDE SEQUENCE</scope>
    <source>
        <strain evidence="3">CBS 122367</strain>
    </source>
</reference>
<evidence type="ECO:0000259" key="2">
    <source>
        <dbReference type="Pfam" id="PF07944"/>
    </source>
</evidence>
<evidence type="ECO:0000313" key="4">
    <source>
        <dbReference type="Proteomes" id="UP000799291"/>
    </source>
</evidence>
<keyword evidence="1" id="KW-0732">Signal</keyword>
<proteinExistence type="predicted"/>
<dbReference type="Pfam" id="PF07944">
    <property type="entry name" value="Beta-AFase-like_GH127_cat"/>
    <property type="match status" value="1"/>
</dbReference>
<organism evidence="3 4">
    <name type="scientific">Lentithecium fluviatile CBS 122367</name>
    <dbReference type="NCBI Taxonomy" id="1168545"/>
    <lineage>
        <taxon>Eukaryota</taxon>
        <taxon>Fungi</taxon>
        <taxon>Dikarya</taxon>
        <taxon>Ascomycota</taxon>
        <taxon>Pezizomycotina</taxon>
        <taxon>Dothideomycetes</taxon>
        <taxon>Pleosporomycetidae</taxon>
        <taxon>Pleosporales</taxon>
        <taxon>Massarineae</taxon>
        <taxon>Lentitheciaceae</taxon>
        <taxon>Lentithecium</taxon>
    </lineage>
</organism>
<evidence type="ECO:0000256" key="1">
    <source>
        <dbReference type="SAM" id="SignalP"/>
    </source>
</evidence>
<dbReference type="OrthoDB" id="5358475at2759"/>
<gene>
    <name evidence="3" type="ORF">K458DRAFT_203273</name>
</gene>
<dbReference type="Proteomes" id="UP000799291">
    <property type="component" value="Unassembled WGS sequence"/>
</dbReference>
<feature type="domain" description="Non-reducing end beta-L-arabinofuranosidase-like GH127 catalytic" evidence="2">
    <location>
        <begin position="336"/>
        <end position="455"/>
    </location>
</feature>
<accession>A0A6G1J8F1</accession>
<dbReference type="InterPro" id="IPR008928">
    <property type="entry name" value="6-hairpin_glycosidase_sf"/>
</dbReference>
<dbReference type="GO" id="GO:0005975">
    <property type="term" value="P:carbohydrate metabolic process"/>
    <property type="evidence" value="ECO:0007669"/>
    <property type="project" value="InterPro"/>
</dbReference>
<dbReference type="SUPFAM" id="SSF48208">
    <property type="entry name" value="Six-hairpin glycosidases"/>
    <property type="match status" value="1"/>
</dbReference>
<name>A0A6G1J8F1_9PLEO</name>